<name>A0A7Y9RVW4_9ACTN</name>
<keyword evidence="4" id="KW-0326">Glycosidase</keyword>
<dbReference type="AlphaFoldDB" id="A0A7Y9RVW4"/>
<dbReference type="EC" id="3.2.2.-" evidence="4"/>
<protein>
    <submittedName>
        <fullName evidence="4">TDG/mug DNA glycosylase family protein</fullName>
        <ecNumber evidence="4">3.2.2.-</ecNumber>
    </submittedName>
</protein>
<proteinExistence type="predicted"/>
<keyword evidence="5" id="KW-1185">Reference proteome</keyword>
<sequence length="170" mass="18427">MEVLPDVAAPGLDVLFCGLAGAESIKLRDHRYEGPGNSFWDSLHRSGFTPRRLAPEEDGTVTAYGVGLTDLVGHWDPRWVEVDRLVALCEQTEPEWLAFTSKGAAGEAARALGVRPLAAATRLGPQSWSVGPAQVFVLPGVSAANQRRDYDGRPTRLSWWADLAMLCGRA</sequence>
<dbReference type="GO" id="GO:0006285">
    <property type="term" value="P:base-excision repair, AP site formation"/>
    <property type="evidence" value="ECO:0007669"/>
    <property type="project" value="InterPro"/>
</dbReference>
<organism evidence="4 5">
    <name type="scientific">Nocardioides perillae</name>
    <dbReference type="NCBI Taxonomy" id="1119534"/>
    <lineage>
        <taxon>Bacteria</taxon>
        <taxon>Bacillati</taxon>
        <taxon>Actinomycetota</taxon>
        <taxon>Actinomycetes</taxon>
        <taxon>Propionibacteriales</taxon>
        <taxon>Nocardioidaceae</taxon>
        <taxon>Nocardioides</taxon>
    </lineage>
</organism>
<evidence type="ECO:0000313" key="4">
    <source>
        <dbReference type="EMBL" id="NYG54935.1"/>
    </source>
</evidence>
<gene>
    <name evidence="4" type="ORF">BJ989_001239</name>
</gene>
<dbReference type="GO" id="GO:0008263">
    <property type="term" value="F:pyrimidine-specific mismatch base pair DNA N-glycosylase activity"/>
    <property type="evidence" value="ECO:0007669"/>
    <property type="project" value="TreeGrafter"/>
</dbReference>
<keyword evidence="3" id="KW-0234">DNA repair</keyword>
<dbReference type="CDD" id="cd10028">
    <property type="entry name" value="UDG-F2_TDG_MUG"/>
    <property type="match status" value="1"/>
</dbReference>
<dbReference type="InterPro" id="IPR036895">
    <property type="entry name" value="Uracil-DNA_glycosylase-like_sf"/>
</dbReference>
<dbReference type="Gene3D" id="3.40.470.10">
    <property type="entry name" value="Uracil-DNA glycosylase-like domain"/>
    <property type="match status" value="1"/>
</dbReference>
<evidence type="ECO:0000256" key="1">
    <source>
        <dbReference type="ARBA" id="ARBA00022763"/>
    </source>
</evidence>
<dbReference type="InterPro" id="IPR015637">
    <property type="entry name" value="MUG/TDG"/>
</dbReference>
<dbReference type="PANTHER" id="PTHR12159:SF9">
    <property type="entry name" value="G_T MISMATCH-SPECIFIC THYMINE DNA GLYCOSYLASE"/>
    <property type="match status" value="1"/>
</dbReference>
<dbReference type="Proteomes" id="UP000544110">
    <property type="component" value="Unassembled WGS sequence"/>
</dbReference>
<dbReference type="EMBL" id="JACCAC010000001">
    <property type="protein sequence ID" value="NYG54935.1"/>
    <property type="molecule type" value="Genomic_DNA"/>
</dbReference>
<dbReference type="RefSeq" id="WP_179517464.1">
    <property type="nucleotide sequence ID" value="NZ_JACCAC010000001.1"/>
</dbReference>
<comment type="caution">
    <text evidence="4">The sequence shown here is derived from an EMBL/GenBank/DDBJ whole genome shotgun (WGS) entry which is preliminary data.</text>
</comment>
<dbReference type="SUPFAM" id="SSF52141">
    <property type="entry name" value="Uracil-DNA glycosylase-like"/>
    <property type="match status" value="1"/>
</dbReference>
<dbReference type="PANTHER" id="PTHR12159">
    <property type="entry name" value="G/T AND G/U MISMATCH-SPECIFIC DNA GLYCOSYLASE"/>
    <property type="match status" value="1"/>
</dbReference>
<evidence type="ECO:0000313" key="5">
    <source>
        <dbReference type="Proteomes" id="UP000544110"/>
    </source>
</evidence>
<evidence type="ECO:0000256" key="2">
    <source>
        <dbReference type="ARBA" id="ARBA00022801"/>
    </source>
</evidence>
<dbReference type="GO" id="GO:0004844">
    <property type="term" value="F:uracil DNA N-glycosylase activity"/>
    <property type="evidence" value="ECO:0007669"/>
    <property type="project" value="TreeGrafter"/>
</dbReference>
<reference evidence="4 5" key="1">
    <citation type="submission" date="2020-07" db="EMBL/GenBank/DDBJ databases">
        <title>Sequencing the genomes of 1000 actinobacteria strains.</title>
        <authorList>
            <person name="Klenk H.-P."/>
        </authorList>
    </citation>
    <scope>NUCLEOTIDE SEQUENCE [LARGE SCALE GENOMIC DNA]</scope>
    <source>
        <strain evidence="4 5">DSM 24552</strain>
    </source>
</reference>
<keyword evidence="2 4" id="KW-0378">Hydrolase</keyword>
<accession>A0A7Y9RVW4</accession>
<keyword evidence="1" id="KW-0227">DNA damage</keyword>
<evidence type="ECO:0000256" key="3">
    <source>
        <dbReference type="ARBA" id="ARBA00023204"/>
    </source>
</evidence>